<keyword evidence="5 8" id="KW-0472">Membrane</keyword>
<keyword evidence="4 8" id="KW-1133">Transmembrane helix</keyword>
<evidence type="ECO:0000313" key="9">
    <source>
        <dbReference type="EMBL" id="CAI4032598.1"/>
    </source>
</evidence>
<protein>
    <recommendedName>
        <fullName evidence="11">Septum formation initiator family protein</fullName>
    </recommendedName>
</protein>
<dbReference type="GO" id="GO:0030428">
    <property type="term" value="C:cell septum"/>
    <property type="evidence" value="ECO:0007669"/>
    <property type="project" value="TreeGrafter"/>
</dbReference>
<organism evidence="9 10">
    <name type="scientific">Nitrospira tepida</name>
    <dbReference type="NCBI Taxonomy" id="2973512"/>
    <lineage>
        <taxon>Bacteria</taxon>
        <taxon>Pseudomonadati</taxon>
        <taxon>Nitrospirota</taxon>
        <taxon>Nitrospiria</taxon>
        <taxon>Nitrospirales</taxon>
        <taxon>Nitrospiraceae</taxon>
        <taxon>Nitrospira</taxon>
    </lineage>
</organism>
<keyword evidence="3 8" id="KW-0812">Transmembrane</keyword>
<evidence type="ECO:0000256" key="2">
    <source>
        <dbReference type="ARBA" id="ARBA00022618"/>
    </source>
</evidence>
<evidence type="ECO:0000313" key="10">
    <source>
        <dbReference type="Proteomes" id="UP001179121"/>
    </source>
</evidence>
<dbReference type="EMBL" id="OX365700">
    <property type="protein sequence ID" value="CAI4032598.1"/>
    <property type="molecule type" value="Genomic_DNA"/>
</dbReference>
<proteinExistence type="predicted"/>
<dbReference type="Pfam" id="PF04977">
    <property type="entry name" value="DivIC"/>
    <property type="match status" value="1"/>
</dbReference>
<evidence type="ECO:0000256" key="8">
    <source>
        <dbReference type="SAM" id="Phobius"/>
    </source>
</evidence>
<dbReference type="PANTHER" id="PTHR37485">
    <property type="entry name" value="CELL DIVISION PROTEIN FTSB"/>
    <property type="match status" value="1"/>
</dbReference>
<evidence type="ECO:0000256" key="5">
    <source>
        <dbReference type="ARBA" id="ARBA00023136"/>
    </source>
</evidence>
<reference evidence="9" key="1">
    <citation type="submission" date="2022-10" db="EMBL/GenBank/DDBJ databases">
        <authorList>
            <person name="Koch H."/>
        </authorList>
    </citation>
    <scope>NUCLEOTIDE SEQUENCE</scope>
    <source>
        <strain evidence="9">DNF</strain>
    </source>
</reference>
<sequence length="121" mass="14063">MHVIKRNRGRSDLDRQQRASEWGKLIAVAVGLLLVMSFFFDDMGIPQYWAMRNQEQQLEREIRELKVKNAELHLEVDRLRYDPERLEELAREQLGFVRKGETVYQLAPSVPSVGAGSVVPR</sequence>
<evidence type="ECO:0000256" key="3">
    <source>
        <dbReference type="ARBA" id="ARBA00022692"/>
    </source>
</evidence>
<evidence type="ECO:0008006" key="11">
    <source>
        <dbReference type="Google" id="ProtNLM"/>
    </source>
</evidence>
<dbReference type="InterPro" id="IPR007060">
    <property type="entry name" value="FtsL/DivIC"/>
</dbReference>
<dbReference type="GO" id="GO:0043093">
    <property type="term" value="P:FtsZ-dependent cytokinesis"/>
    <property type="evidence" value="ECO:0007669"/>
    <property type="project" value="TreeGrafter"/>
</dbReference>
<keyword evidence="7" id="KW-0175">Coiled coil</keyword>
<dbReference type="AlphaFoldDB" id="A0AA86T975"/>
<feature type="coiled-coil region" evidence="7">
    <location>
        <begin position="48"/>
        <end position="82"/>
    </location>
</feature>
<dbReference type="InterPro" id="IPR023081">
    <property type="entry name" value="Cell_div_FtsB"/>
</dbReference>
<name>A0AA86T975_9BACT</name>
<keyword evidence="6" id="KW-0131">Cell cycle</keyword>
<evidence type="ECO:0000256" key="4">
    <source>
        <dbReference type="ARBA" id="ARBA00022989"/>
    </source>
</evidence>
<dbReference type="PANTHER" id="PTHR37485:SF1">
    <property type="entry name" value="CELL DIVISION PROTEIN FTSB"/>
    <property type="match status" value="1"/>
</dbReference>
<gene>
    <name evidence="9" type="ORF">DNFV4_03028</name>
</gene>
<dbReference type="KEGG" id="nti:DNFV4_03028"/>
<evidence type="ECO:0000256" key="6">
    <source>
        <dbReference type="ARBA" id="ARBA00023306"/>
    </source>
</evidence>
<keyword evidence="10" id="KW-1185">Reference proteome</keyword>
<keyword evidence="2" id="KW-0132">Cell division</keyword>
<feature type="transmembrane region" description="Helical" evidence="8">
    <location>
        <begin position="21"/>
        <end position="40"/>
    </location>
</feature>
<evidence type="ECO:0000256" key="1">
    <source>
        <dbReference type="ARBA" id="ARBA00022475"/>
    </source>
</evidence>
<dbReference type="Proteomes" id="UP001179121">
    <property type="component" value="Chromosome"/>
</dbReference>
<keyword evidence="1" id="KW-1003">Cell membrane</keyword>
<accession>A0AA86T975</accession>
<evidence type="ECO:0000256" key="7">
    <source>
        <dbReference type="SAM" id="Coils"/>
    </source>
</evidence>